<dbReference type="EMBL" id="CAXITT010000573">
    <property type="protein sequence ID" value="CAL1543755.1"/>
    <property type="molecule type" value="Genomic_DNA"/>
</dbReference>
<reference evidence="1 2" key="1">
    <citation type="submission" date="2024-04" db="EMBL/GenBank/DDBJ databases">
        <authorList>
            <consortium name="Genoscope - CEA"/>
            <person name="William W."/>
        </authorList>
    </citation>
    <scope>NUCLEOTIDE SEQUENCE [LARGE SCALE GENOMIC DNA]</scope>
</reference>
<evidence type="ECO:0000313" key="1">
    <source>
        <dbReference type="EMBL" id="CAL1543755.1"/>
    </source>
</evidence>
<evidence type="ECO:0000313" key="2">
    <source>
        <dbReference type="Proteomes" id="UP001497497"/>
    </source>
</evidence>
<gene>
    <name evidence="1" type="ORF">GSLYS_00017268001</name>
</gene>
<accession>A0AAV2ICI7</accession>
<comment type="caution">
    <text evidence="1">The sequence shown here is derived from an EMBL/GenBank/DDBJ whole genome shotgun (WGS) entry which is preliminary data.</text>
</comment>
<keyword evidence="2" id="KW-1185">Reference proteome</keyword>
<dbReference type="AlphaFoldDB" id="A0AAV2ICI7"/>
<feature type="non-terminal residue" evidence="1">
    <location>
        <position position="58"/>
    </location>
</feature>
<proteinExistence type="predicted"/>
<organism evidence="1 2">
    <name type="scientific">Lymnaea stagnalis</name>
    <name type="common">Great pond snail</name>
    <name type="synonym">Helix stagnalis</name>
    <dbReference type="NCBI Taxonomy" id="6523"/>
    <lineage>
        <taxon>Eukaryota</taxon>
        <taxon>Metazoa</taxon>
        <taxon>Spiralia</taxon>
        <taxon>Lophotrochozoa</taxon>
        <taxon>Mollusca</taxon>
        <taxon>Gastropoda</taxon>
        <taxon>Heterobranchia</taxon>
        <taxon>Euthyneura</taxon>
        <taxon>Panpulmonata</taxon>
        <taxon>Hygrophila</taxon>
        <taxon>Lymnaeoidea</taxon>
        <taxon>Lymnaeidae</taxon>
        <taxon>Lymnaea</taxon>
    </lineage>
</organism>
<protein>
    <submittedName>
        <fullName evidence="1">Uncharacterized protein</fullName>
    </submittedName>
</protein>
<name>A0AAV2ICI7_LYMST</name>
<sequence>MIFLTVVIPQWIINPYADIEETDVILQEGVIELSTNEELKVQCRTGYQEFWLQKDRPV</sequence>
<dbReference type="Proteomes" id="UP001497497">
    <property type="component" value="Unassembled WGS sequence"/>
</dbReference>